<evidence type="ECO:0000313" key="1">
    <source>
        <dbReference type="EMBL" id="GAA2732111.1"/>
    </source>
</evidence>
<reference evidence="1 2" key="1">
    <citation type="journal article" date="2019" name="Int. J. Syst. Evol. Microbiol.">
        <title>The Global Catalogue of Microorganisms (GCM) 10K type strain sequencing project: providing services to taxonomists for standard genome sequencing and annotation.</title>
        <authorList>
            <consortium name="The Broad Institute Genomics Platform"/>
            <consortium name="The Broad Institute Genome Sequencing Center for Infectious Disease"/>
            <person name="Wu L."/>
            <person name="Ma J."/>
        </authorList>
    </citation>
    <scope>NUCLEOTIDE SEQUENCE [LARGE SCALE GENOMIC DNA]</scope>
    <source>
        <strain evidence="1 2">JCM 16378</strain>
    </source>
</reference>
<gene>
    <name evidence="1" type="ORF">GCM10009867_07300</name>
</gene>
<dbReference type="Proteomes" id="UP001501326">
    <property type="component" value="Unassembled WGS sequence"/>
</dbReference>
<name>A0ABN3UK35_9MICO</name>
<accession>A0ABN3UK35</accession>
<organism evidence="1 2">
    <name type="scientific">Pedococcus aerophilus</name>
    <dbReference type="NCBI Taxonomy" id="436356"/>
    <lineage>
        <taxon>Bacteria</taxon>
        <taxon>Bacillati</taxon>
        <taxon>Actinomycetota</taxon>
        <taxon>Actinomycetes</taxon>
        <taxon>Micrococcales</taxon>
        <taxon>Intrasporangiaceae</taxon>
        <taxon>Pedococcus</taxon>
    </lineage>
</organism>
<comment type="caution">
    <text evidence="1">The sequence shown here is derived from an EMBL/GenBank/DDBJ whole genome shotgun (WGS) entry which is preliminary data.</text>
</comment>
<keyword evidence="2" id="KW-1185">Reference proteome</keyword>
<proteinExistence type="predicted"/>
<evidence type="ECO:0000313" key="2">
    <source>
        <dbReference type="Proteomes" id="UP001501326"/>
    </source>
</evidence>
<dbReference type="EMBL" id="BAAARN010000001">
    <property type="protein sequence ID" value="GAA2732111.1"/>
    <property type="molecule type" value="Genomic_DNA"/>
</dbReference>
<protein>
    <submittedName>
        <fullName evidence="1">Uncharacterized protein</fullName>
    </submittedName>
</protein>
<sequence length="119" mass="12552">MPTDDESHCVGVCDEMASSHAPAPHTRHEPIAAWSISDPGSVTRGADREDFEVAGGCLRYGTPAVFVYSVGDGGADPDDIHGDTTNCRSRSVRDIGSGVGEVVHFSAGRRLRRLGAELS</sequence>